<dbReference type="AlphaFoldDB" id="A0A3L8PTR0"/>
<evidence type="ECO:0000256" key="3">
    <source>
        <dbReference type="SAM" id="Phobius"/>
    </source>
</evidence>
<dbReference type="Gene3D" id="2.60.40.2500">
    <property type="match status" value="1"/>
</dbReference>
<evidence type="ECO:0000256" key="2">
    <source>
        <dbReference type="ARBA" id="ARBA00022729"/>
    </source>
</evidence>
<sequence length="304" mass="34647">MSRFASYCRFCEGRNLVPLKSFKRKSRWVPAFAGMTLMLYSTMSFALETPHGGHFDRRVRHIAFNPQQVVKLVGHYGFSTDIEFSKGETITQVAMGDSSAWSVTPVANHIFIKPKDQKAVTNMTVLTQLGNGSRVYNFELTAHWSRRGAHPIPNDMMFQVRFLYPEQQQAQQIAQLQHQQLSRRLNSIQSPTVKNQNYLYKGDKVLLPVSAFDDGRFTYITFNSKQDLPAVYVVGSDDQESLVNSNINPAFPNTIIIQRIAKQLVLRRGNKVLCLFNHSFTEEQPASYQSSNIPHVVRDLKGEK</sequence>
<dbReference type="NCBIfam" id="TIGR02781">
    <property type="entry name" value="VirB9"/>
    <property type="match status" value="1"/>
</dbReference>
<keyword evidence="2" id="KW-0732">Signal</keyword>
<dbReference type="CDD" id="cd06911">
    <property type="entry name" value="VirB9_CagX_TrbG"/>
    <property type="match status" value="1"/>
</dbReference>
<proteinExistence type="inferred from homology"/>
<dbReference type="InterPro" id="IPR038161">
    <property type="entry name" value="VirB9/CagX/TrbG_C_sf"/>
</dbReference>
<protein>
    <submittedName>
        <fullName evidence="4">P-type conjugative transfer protein VirB9</fullName>
    </submittedName>
</protein>
<feature type="transmembrane region" description="Helical" evidence="3">
    <location>
        <begin position="28"/>
        <end position="47"/>
    </location>
</feature>
<comment type="similarity">
    <text evidence="1">Belongs to the TrbG/VirB9 family.</text>
</comment>
<keyword evidence="3" id="KW-0472">Membrane</keyword>
<dbReference type="RefSeq" id="WP_121840693.1">
    <property type="nucleotide sequence ID" value="NZ_ML014860.1"/>
</dbReference>
<gene>
    <name evidence="4" type="primary">virB9</name>
    <name evidence="4" type="ORF">D5018_19685</name>
</gene>
<dbReference type="Pfam" id="PF03524">
    <property type="entry name" value="CagX"/>
    <property type="match status" value="1"/>
</dbReference>
<evidence type="ECO:0000313" key="5">
    <source>
        <dbReference type="Proteomes" id="UP000281474"/>
    </source>
</evidence>
<dbReference type="InterPro" id="IPR014148">
    <property type="entry name" value="VirB9"/>
</dbReference>
<keyword evidence="3" id="KW-0812">Transmembrane</keyword>
<comment type="caution">
    <text evidence="4">The sequence shown here is derived from an EMBL/GenBank/DDBJ whole genome shotgun (WGS) entry which is preliminary data.</text>
</comment>
<dbReference type="EMBL" id="QZEI01000111">
    <property type="protein sequence ID" value="RLV57983.1"/>
    <property type="molecule type" value="Genomic_DNA"/>
</dbReference>
<organism evidence="4 5">
    <name type="scientific">Parashewanella curva</name>
    <dbReference type="NCBI Taxonomy" id="2338552"/>
    <lineage>
        <taxon>Bacteria</taxon>
        <taxon>Pseudomonadati</taxon>
        <taxon>Pseudomonadota</taxon>
        <taxon>Gammaproteobacteria</taxon>
        <taxon>Alteromonadales</taxon>
        <taxon>Shewanellaceae</taxon>
        <taxon>Parashewanella</taxon>
    </lineage>
</organism>
<name>A0A3L8PTR0_9GAMM</name>
<keyword evidence="5" id="KW-1185">Reference proteome</keyword>
<dbReference type="InterPro" id="IPR033645">
    <property type="entry name" value="VirB9/CagX/TrbG_C"/>
</dbReference>
<dbReference type="Proteomes" id="UP000281474">
    <property type="component" value="Unassembled WGS sequence"/>
</dbReference>
<keyword evidence="3" id="KW-1133">Transmembrane helix</keyword>
<evidence type="ECO:0000256" key="1">
    <source>
        <dbReference type="ARBA" id="ARBA00006135"/>
    </source>
</evidence>
<accession>A0A3L8PTR0</accession>
<dbReference type="InterPro" id="IPR010258">
    <property type="entry name" value="Conjugal_tfr_TrbG/VirB9/CagX"/>
</dbReference>
<dbReference type="OrthoDB" id="5357875at2"/>
<evidence type="ECO:0000313" key="4">
    <source>
        <dbReference type="EMBL" id="RLV57983.1"/>
    </source>
</evidence>
<reference evidence="4 5" key="1">
    <citation type="submission" date="2018-09" db="EMBL/GenBank/DDBJ databases">
        <title>Phylogeny of the Shewanellaceae, and recommendation for two new genera, Pseudoshewanella and Parashewanella.</title>
        <authorList>
            <person name="Wang G."/>
        </authorList>
    </citation>
    <scope>NUCLEOTIDE SEQUENCE [LARGE SCALE GENOMIC DNA]</scope>
    <source>
        <strain evidence="4 5">C51</strain>
    </source>
</reference>